<evidence type="ECO:0000256" key="1">
    <source>
        <dbReference type="SAM" id="MobiDB-lite"/>
    </source>
</evidence>
<dbReference type="RefSeq" id="WP_319072272.1">
    <property type="nucleotide sequence ID" value="NZ_JAWWMZ010000002.1"/>
</dbReference>
<dbReference type="AlphaFoldDB" id="A0AAJ2QWD0"/>
<feature type="transmembrane region" description="Helical" evidence="2">
    <location>
        <begin position="32"/>
        <end position="54"/>
    </location>
</feature>
<keyword evidence="2" id="KW-1133">Transmembrane helix</keyword>
<dbReference type="Proteomes" id="UP001287445">
    <property type="component" value="Unassembled WGS sequence"/>
</dbReference>
<proteinExistence type="predicted"/>
<evidence type="ECO:0000259" key="3">
    <source>
        <dbReference type="Pfam" id="PF13937"/>
    </source>
</evidence>
<feature type="compositionally biased region" description="Pro residues" evidence="1">
    <location>
        <begin position="118"/>
        <end position="127"/>
    </location>
</feature>
<gene>
    <name evidence="4" type="ORF">SGN30_05930</name>
</gene>
<keyword evidence="2" id="KW-0812">Transmembrane</keyword>
<evidence type="ECO:0000313" key="5">
    <source>
        <dbReference type="Proteomes" id="UP001287445"/>
    </source>
</evidence>
<dbReference type="Pfam" id="PF13937">
    <property type="entry name" value="DUF4212"/>
    <property type="match status" value="1"/>
</dbReference>
<sequence>MHTPKAHLHDDAVGGPSEGETFAPDLHDIRHLWLKAVLFAVWVAVSFGACYYARDLQALMPDWPLAYWFAAQGAVLMFLAIVIVYCLSMDHFERREARAAFATAPAPASPSADTQQPTAPPSPPGHG</sequence>
<accession>A0AAJ2QWD0</accession>
<feature type="region of interest" description="Disordered" evidence="1">
    <location>
        <begin position="103"/>
        <end position="127"/>
    </location>
</feature>
<reference evidence="4" key="1">
    <citation type="submission" date="2023-11" db="EMBL/GenBank/DDBJ databases">
        <title>Identification and selenium tolerance of Delftia acidovorans R3-25.</title>
        <authorList>
            <person name="Zhang S."/>
            <person name="Liu Y."/>
            <person name="Guo Y."/>
        </authorList>
    </citation>
    <scope>NUCLEOTIDE SEQUENCE</scope>
    <source>
        <strain evidence="4">R3-25</strain>
    </source>
</reference>
<keyword evidence="2" id="KW-0472">Membrane</keyword>
<dbReference type="InterPro" id="IPR019886">
    <property type="entry name" value="Na_symporter_ssu"/>
</dbReference>
<feature type="domain" description="Sodium symporter small subunit" evidence="3">
    <location>
        <begin position="30"/>
        <end position="94"/>
    </location>
</feature>
<organism evidence="4 5">
    <name type="scientific">Delftia acidovorans</name>
    <name type="common">Pseudomonas acidovorans</name>
    <name type="synonym">Comamonas acidovorans</name>
    <dbReference type="NCBI Taxonomy" id="80866"/>
    <lineage>
        <taxon>Bacteria</taxon>
        <taxon>Pseudomonadati</taxon>
        <taxon>Pseudomonadota</taxon>
        <taxon>Betaproteobacteria</taxon>
        <taxon>Burkholderiales</taxon>
        <taxon>Comamonadaceae</taxon>
        <taxon>Delftia</taxon>
    </lineage>
</organism>
<evidence type="ECO:0000256" key="2">
    <source>
        <dbReference type="SAM" id="Phobius"/>
    </source>
</evidence>
<feature type="compositionally biased region" description="Low complexity" evidence="1">
    <location>
        <begin position="103"/>
        <end position="112"/>
    </location>
</feature>
<evidence type="ECO:0000313" key="4">
    <source>
        <dbReference type="EMBL" id="MDX4952956.1"/>
    </source>
</evidence>
<dbReference type="NCBIfam" id="TIGR03647">
    <property type="entry name" value="Na_symport_sm"/>
    <property type="match status" value="1"/>
</dbReference>
<feature type="transmembrane region" description="Helical" evidence="2">
    <location>
        <begin position="66"/>
        <end position="88"/>
    </location>
</feature>
<comment type="caution">
    <text evidence="4">The sequence shown here is derived from an EMBL/GenBank/DDBJ whole genome shotgun (WGS) entry which is preliminary data.</text>
</comment>
<protein>
    <submittedName>
        <fullName evidence="4">DUF4212 domain-containing protein</fullName>
    </submittedName>
</protein>
<dbReference type="EMBL" id="JAWWMZ010000002">
    <property type="protein sequence ID" value="MDX4952956.1"/>
    <property type="molecule type" value="Genomic_DNA"/>
</dbReference>
<name>A0AAJ2QWD0_DELAC</name>